<dbReference type="Proteomes" id="UP001597294">
    <property type="component" value="Unassembled WGS sequence"/>
</dbReference>
<evidence type="ECO:0000313" key="2">
    <source>
        <dbReference type="Proteomes" id="UP001597294"/>
    </source>
</evidence>
<evidence type="ECO:0000313" key="1">
    <source>
        <dbReference type="EMBL" id="MFD2206601.1"/>
    </source>
</evidence>
<name>A0ABW5BP01_9PROT</name>
<dbReference type="RefSeq" id="WP_380252393.1">
    <property type="nucleotide sequence ID" value="NZ_JBHUII010000006.1"/>
</dbReference>
<accession>A0ABW5BP01</accession>
<gene>
    <name evidence="1" type="ORF">ACFSKO_13290</name>
</gene>
<keyword evidence="2" id="KW-1185">Reference proteome</keyword>
<protein>
    <submittedName>
        <fullName evidence="1">Uncharacterized protein</fullName>
    </submittedName>
</protein>
<proteinExistence type="predicted"/>
<dbReference type="EMBL" id="JBHUII010000006">
    <property type="protein sequence ID" value="MFD2206601.1"/>
    <property type="molecule type" value="Genomic_DNA"/>
</dbReference>
<sequence>MPSVSKQVAQLNEALKALDANQGWGLGIAKELAQKSTNAHIKNLAKDGLEERGIRV</sequence>
<comment type="caution">
    <text evidence="1">The sequence shown here is derived from an EMBL/GenBank/DDBJ whole genome shotgun (WGS) entry which is preliminary data.</text>
</comment>
<organism evidence="1 2">
    <name type="scientific">Kiloniella antarctica</name>
    <dbReference type="NCBI Taxonomy" id="1550907"/>
    <lineage>
        <taxon>Bacteria</taxon>
        <taxon>Pseudomonadati</taxon>
        <taxon>Pseudomonadota</taxon>
        <taxon>Alphaproteobacteria</taxon>
        <taxon>Rhodospirillales</taxon>
        <taxon>Kiloniellaceae</taxon>
        <taxon>Kiloniella</taxon>
    </lineage>
</organism>
<reference evidence="2" key="1">
    <citation type="journal article" date="2019" name="Int. J. Syst. Evol. Microbiol.">
        <title>The Global Catalogue of Microorganisms (GCM) 10K type strain sequencing project: providing services to taxonomists for standard genome sequencing and annotation.</title>
        <authorList>
            <consortium name="The Broad Institute Genomics Platform"/>
            <consortium name="The Broad Institute Genome Sequencing Center for Infectious Disease"/>
            <person name="Wu L."/>
            <person name="Ma J."/>
        </authorList>
    </citation>
    <scope>NUCLEOTIDE SEQUENCE [LARGE SCALE GENOMIC DNA]</scope>
    <source>
        <strain evidence="2">CGMCC 4.7192</strain>
    </source>
</reference>